<dbReference type="OrthoDB" id="63267at2759"/>
<evidence type="ECO:0008006" key="13">
    <source>
        <dbReference type="Google" id="ProtNLM"/>
    </source>
</evidence>
<evidence type="ECO:0000313" key="12">
    <source>
        <dbReference type="Proteomes" id="UP000494040"/>
    </source>
</evidence>
<keyword evidence="4" id="KW-0418">Kinase</keyword>
<evidence type="ECO:0000256" key="8">
    <source>
        <dbReference type="SAM" id="MobiDB-lite"/>
    </source>
</evidence>
<organism evidence="11 12">
    <name type="scientific">Cimex lectularius</name>
    <name type="common">Bed bug</name>
    <name type="synonym">Acanthia lectularia</name>
    <dbReference type="NCBI Taxonomy" id="79782"/>
    <lineage>
        <taxon>Eukaryota</taxon>
        <taxon>Metazoa</taxon>
        <taxon>Ecdysozoa</taxon>
        <taxon>Arthropoda</taxon>
        <taxon>Hexapoda</taxon>
        <taxon>Insecta</taxon>
        <taxon>Pterygota</taxon>
        <taxon>Neoptera</taxon>
        <taxon>Paraneoptera</taxon>
        <taxon>Hemiptera</taxon>
        <taxon>Heteroptera</taxon>
        <taxon>Panheteroptera</taxon>
        <taxon>Cimicomorpha</taxon>
        <taxon>Cimicidae</taxon>
        <taxon>Cimex</taxon>
    </lineage>
</organism>
<dbReference type="InterPro" id="IPR000961">
    <property type="entry name" value="AGC-kinase_C"/>
</dbReference>
<dbReference type="RefSeq" id="XP_014249762.1">
    <property type="nucleotide sequence ID" value="XM_014394276.2"/>
</dbReference>
<feature type="region of interest" description="Disordered" evidence="8">
    <location>
        <begin position="300"/>
        <end position="321"/>
    </location>
</feature>
<protein>
    <recommendedName>
        <fullName evidence="13">Protein kinase DC2</fullName>
    </recommendedName>
</protein>
<dbReference type="Gene3D" id="3.30.200.20">
    <property type="entry name" value="Phosphorylase Kinase, domain 1"/>
    <property type="match status" value="1"/>
</dbReference>
<dbReference type="Proteomes" id="UP000494040">
    <property type="component" value="Unassembled WGS sequence"/>
</dbReference>
<evidence type="ECO:0000256" key="7">
    <source>
        <dbReference type="RuleBase" id="RU000304"/>
    </source>
</evidence>
<keyword evidence="1 7" id="KW-0723">Serine/threonine-protein kinase</keyword>
<dbReference type="SMART" id="SM00220">
    <property type="entry name" value="S_TKc"/>
    <property type="match status" value="1"/>
</dbReference>
<dbReference type="GO" id="GO:0005829">
    <property type="term" value="C:cytosol"/>
    <property type="evidence" value="ECO:0007669"/>
    <property type="project" value="TreeGrafter"/>
</dbReference>
<accession>A0A8I6RTH4</accession>
<name>A0A8I6RTH4_CIMLE</name>
<evidence type="ECO:0000256" key="5">
    <source>
        <dbReference type="ARBA" id="ARBA00022840"/>
    </source>
</evidence>
<dbReference type="InterPro" id="IPR008271">
    <property type="entry name" value="Ser/Thr_kinase_AS"/>
</dbReference>
<proteinExistence type="inferred from homology"/>
<dbReference type="Pfam" id="PF00069">
    <property type="entry name" value="Pkinase"/>
    <property type="match status" value="1"/>
</dbReference>
<dbReference type="InterPro" id="IPR011009">
    <property type="entry name" value="Kinase-like_dom_sf"/>
</dbReference>
<evidence type="ECO:0000256" key="2">
    <source>
        <dbReference type="ARBA" id="ARBA00022679"/>
    </source>
</evidence>
<sequence>MDSAVHRTIDDLDIIKTIGTGTFGRVCLCREKESGEYLAVKILAISDVIRLKQVEHVRNEKEILSDIKHPFIVNLWWHFRDSCFLYMVFDYVPGGELFSYLRNAGRFPPNTGMFFTAEIVLALEYLHSQSIVYRDLKPENLLLDREGHLKMTDFGFAKKLTDRTWTLCGTPEYLAPEIIQSKGHNKAVDWWALGVLVYEMLAGYPPFFDKNPFGIYEKILAGKIDWSHHLDPIAKDLIKKLLVQDRTKRLGNMKNGAEDVKRHRWFKSIDWTEVVHKKLKPPFVPKVRFEGDTRNFDSYPEADWKSTPSVGENEESLFDDF</sequence>
<dbReference type="Gene3D" id="1.10.510.10">
    <property type="entry name" value="Transferase(Phosphotransferase) domain 1"/>
    <property type="match status" value="1"/>
</dbReference>
<dbReference type="KEGG" id="clec:106666812"/>
<keyword evidence="5 6" id="KW-0067">ATP-binding</keyword>
<evidence type="ECO:0000256" key="6">
    <source>
        <dbReference type="PROSITE-ProRule" id="PRU10141"/>
    </source>
</evidence>
<feature type="domain" description="Protein kinase" evidence="9">
    <location>
        <begin position="12"/>
        <end position="266"/>
    </location>
</feature>
<dbReference type="GO" id="GO:0004691">
    <property type="term" value="F:cAMP-dependent protein kinase activity"/>
    <property type="evidence" value="ECO:0007669"/>
    <property type="project" value="TreeGrafter"/>
</dbReference>
<comment type="similarity">
    <text evidence="7">Belongs to the protein kinase superfamily.</text>
</comment>
<dbReference type="PROSITE" id="PS00108">
    <property type="entry name" value="PROTEIN_KINASE_ST"/>
    <property type="match status" value="1"/>
</dbReference>
<evidence type="ECO:0000259" key="9">
    <source>
        <dbReference type="PROSITE" id="PS50011"/>
    </source>
</evidence>
<keyword evidence="12" id="KW-1185">Reference proteome</keyword>
<dbReference type="GO" id="GO:0005524">
    <property type="term" value="F:ATP binding"/>
    <property type="evidence" value="ECO:0007669"/>
    <property type="project" value="UniProtKB-UniRule"/>
</dbReference>
<dbReference type="PROSITE" id="PS50011">
    <property type="entry name" value="PROTEIN_KINASE_DOM"/>
    <property type="match status" value="1"/>
</dbReference>
<keyword evidence="2" id="KW-0808">Transferase</keyword>
<feature type="compositionally biased region" description="Acidic residues" evidence="8">
    <location>
        <begin position="312"/>
        <end position="321"/>
    </location>
</feature>
<dbReference type="PROSITE" id="PS00107">
    <property type="entry name" value="PROTEIN_KINASE_ATP"/>
    <property type="match status" value="1"/>
</dbReference>
<dbReference type="InterPro" id="IPR000719">
    <property type="entry name" value="Prot_kinase_dom"/>
</dbReference>
<dbReference type="GO" id="GO:0005952">
    <property type="term" value="C:cAMP-dependent protein kinase complex"/>
    <property type="evidence" value="ECO:0007669"/>
    <property type="project" value="TreeGrafter"/>
</dbReference>
<feature type="binding site" evidence="6">
    <location>
        <position position="41"/>
    </location>
    <ligand>
        <name>ATP</name>
        <dbReference type="ChEBI" id="CHEBI:30616"/>
    </ligand>
</feature>
<evidence type="ECO:0000313" key="11">
    <source>
        <dbReference type="EnsemblMetazoa" id="XP_014249762.1"/>
    </source>
</evidence>
<dbReference type="SMART" id="SM00133">
    <property type="entry name" value="S_TK_X"/>
    <property type="match status" value="1"/>
</dbReference>
<dbReference type="SUPFAM" id="SSF56112">
    <property type="entry name" value="Protein kinase-like (PK-like)"/>
    <property type="match status" value="1"/>
</dbReference>
<dbReference type="AlphaFoldDB" id="A0A8I6RTH4"/>
<evidence type="ECO:0000259" key="10">
    <source>
        <dbReference type="PROSITE" id="PS51285"/>
    </source>
</evidence>
<dbReference type="PANTHER" id="PTHR24353">
    <property type="entry name" value="CYCLIC NUCLEOTIDE-DEPENDENT PROTEIN KINASE"/>
    <property type="match status" value="1"/>
</dbReference>
<feature type="domain" description="AGC-kinase C-terminal" evidence="10">
    <location>
        <begin position="267"/>
        <end position="321"/>
    </location>
</feature>
<dbReference type="EnsemblMetazoa" id="XM_014394276.2">
    <property type="protein sequence ID" value="XP_014249762.1"/>
    <property type="gene ID" value="LOC106666812"/>
</dbReference>
<evidence type="ECO:0000256" key="4">
    <source>
        <dbReference type="ARBA" id="ARBA00022777"/>
    </source>
</evidence>
<dbReference type="InterPro" id="IPR017441">
    <property type="entry name" value="Protein_kinase_ATP_BS"/>
</dbReference>
<dbReference type="OMA" id="CFDDYPE"/>
<evidence type="ECO:0000256" key="1">
    <source>
        <dbReference type="ARBA" id="ARBA00022527"/>
    </source>
</evidence>
<evidence type="ECO:0000256" key="3">
    <source>
        <dbReference type="ARBA" id="ARBA00022741"/>
    </source>
</evidence>
<dbReference type="GO" id="GO:0007476">
    <property type="term" value="P:imaginal disc-derived wing morphogenesis"/>
    <property type="evidence" value="ECO:0007669"/>
    <property type="project" value="UniProtKB-ARBA"/>
</dbReference>
<dbReference type="PANTHER" id="PTHR24353:SF37">
    <property type="entry name" value="CAMP-DEPENDENT PROTEIN KINASE CATALYTIC SUBUNIT PRKX"/>
    <property type="match status" value="1"/>
</dbReference>
<dbReference type="FunFam" id="1.10.510.10:FF:000005">
    <property type="entry name" value="cAMP-dependent protein kinase catalytic subunit alpha"/>
    <property type="match status" value="1"/>
</dbReference>
<dbReference type="GeneID" id="106666812"/>
<reference evidence="11" key="1">
    <citation type="submission" date="2022-01" db="UniProtKB">
        <authorList>
            <consortium name="EnsemblMetazoa"/>
        </authorList>
    </citation>
    <scope>IDENTIFICATION</scope>
</reference>
<keyword evidence="3 6" id="KW-0547">Nucleotide-binding</keyword>
<dbReference type="FunFam" id="3.30.200.20:FF:000042">
    <property type="entry name" value="Aurora kinase A"/>
    <property type="match status" value="1"/>
</dbReference>
<dbReference type="PROSITE" id="PS51285">
    <property type="entry name" value="AGC_KINASE_CTER"/>
    <property type="match status" value="1"/>
</dbReference>
<dbReference type="CTD" id="39733"/>